<feature type="binding site" evidence="5">
    <location>
        <position position="53"/>
    </location>
    <ligand>
        <name>Mg(2+)</name>
        <dbReference type="ChEBI" id="CHEBI:18420"/>
    </ligand>
</feature>
<dbReference type="SMART" id="SM00178">
    <property type="entry name" value="SAR"/>
    <property type="match status" value="1"/>
</dbReference>
<dbReference type="InterPro" id="IPR006689">
    <property type="entry name" value="Small_GTPase_ARF/SAR"/>
</dbReference>
<dbReference type="Pfam" id="PF00025">
    <property type="entry name" value="Arf"/>
    <property type="match status" value="1"/>
</dbReference>
<keyword evidence="5" id="KW-0460">Magnesium</keyword>
<evidence type="ECO:0000256" key="2">
    <source>
        <dbReference type="ARBA" id="ARBA00022741"/>
    </source>
</evidence>
<dbReference type="PRINTS" id="PR00328">
    <property type="entry name" value="SAR1GTPBP"/>
</dbReference>
<dbReference type="PROSITE" id="PS51417">
    <property type="entry name" value="ARF"/>
    <property type="match status" value="1"/>
</dbReference>
<dbReference type="NCBIfam" id="TIGR00231">
    <property type="entry name" value="small_GTP"/>
    <property type="match status" value="1"/>
</dbReference>
<keyword evidence="3 4" id="KW-0342">GTP-binding</keyword>
<dbReference type="GO" id="GO:0003924">
    <property type="term" value="F:GTPase activity"/>
    <property type="evidence" value="ECO:0007669"/>
    <property type="project" value="InterPro"/>
</dbReference>
<sequence>MGGIISKGARTALGPLLKSKKRFQILFVGLESAGKSTIFKWITDRQFVATNPTVGFDMAKHSVKNIDFMMWDLGGQYAIRPQWRHYYTGTFLIVFVVDTANEMAVRDAGAELHNMLREPSLKGVNLLILFNKRDLPNALPEDQVMKLMRLESIRENQYRCQLTCGLNGEGVEEALTWLVAVAKQGK</sequence>
<organism evidence="7 8">
    <name type="scientific">Carpediemonas membranifera</name>
    <dbReference type="NCBI Taxonomy" id="201153"/>
    <lineage>
        <taxon>Eukaryota</taxon>
        <taxon>Metamonada</taxon>
        <taxon>Carpediemonas-like organisms</taxon>
        <taxon>Carpediemonas</taxon>
    </lineage>
</organism>
<dbReference type="Gene3D" id="3.40.50.300">
    <property type="entry name" value="P-loop containing nucleotide triphosphate hydrolases"/>
    <property type="match status" value="1"/>
</dbReference>
<dbReference type="GO" id="GO:0005525">
    <property type="term" value="F:GTP binding"/>
    <property type="evidence" value="ECO:0007669"/>
    <property type="project" value="UniProtKB-KW"/>
</dbReference>
<evidence type="ECO:0000313" key="7">
    <source>
        <dbReference type="EMBL" id="KAG9397589.1"/>
    </source>
</evidence>
<feature type="binding site" evidence="5">
    <location>
        <position position="36"/>
    </location>
    <ligand>
        <name>Mg(2+)</name>
        <dbReference type="ChEBI" id="CHEBI:18420"/>
    </ligand>
</feature>
<dbReference type="InterPro" id="IPR024156">
    <property type="entry name" value="Small_GTPase_ARF"/>
</dbReference>
<evidence type="ECO:0000256" key="5">
    <source>
        <dbReference type="PIRSR" id="PIRSR606689-2"/>
    </source>
</evidence>
<dbReference type="Proteomes" id="UP000717585">
    <property type="component" value="Unassembled WGS sequence"/>
</dbReference>
<proteinExistence type="inferred from homology"/>
<evidence type="ECO:0000256" key="4">
    <source>
        <dbReference type="PIRSR" id="PIRSR606689-1"/>
    </source>
</evidence>
<dbReference type="OrthoDB" id="2011769at2759"/>
<dbReference type="EMBL" id="JAHDYR010000001">
    <property type="protein sequence ID" value="KAG9397589.1"/>
    <property type="molecule type" value="Genomic_DNA"/>
</dbReference>
<dbReference type="CDD" id="cd00878">
    <property type="entry name" value="Arf_Arl"/>
    <property type="match status" value="1"/>
</dbReference>
<dbReference type="InterPro" id="IPR005225">
    <property type="entry name" value="Small_GTP-bd"/>
</dbReference>
<dbReference type="InterPro" id="IPR027417">
    <property type="entry name" value="P-loop_NTPase"/>
</dbReference>
<dbReference type="GO" id="GO:0046872">
    <property type="term" value="F:metal ion binding"/>
    <property type="evidence" value="ECO:0007669"/>
    <property type="project" value="UniProtKB-KW"/>
</dbReference>
<evidence type="ECO:0000256" key="3">
    <source>
        <dbReference type="ARBA" id="ARBA00023134"/>
    </source>
</evidence>
<evidence type="ECO:0000313" key="8">
    <source>
        <dbReference type="Proteomes" id="UP000717585"/>
    </source>
</evidence>
<keyword evidence="2 4" id="KW-0547">Nucleotide-binding</keyword>
<reference evidence="7" key="1">
    <citation type="submission" date="2021-05" db="EMBL/GenBank/DDBJ databases">
        <title>A free-living protist that lacks canonical eukaryotic 1 DNA replication and segregation systems.</title>
        <authorList>
            <person name="Salas-Leiva D.E."/>
            <person name="Tromer E.C."/>
            <person name="Curtis B.A."/>
            <person name="Jerlstrom-Hultqvist J."/>
            <person name="Kolisko M."/>
            <person name="Yi Z."/>
            <person name="Salas-Leiva J.S."/>
            <person name="Gallot-Lavallee L."/>
            <person name="Kops G.J.P.L."/>
            <person name="Archibald J.M."/>
            <person name="Simpson A.G.B."/>
            <person name="Roger A.J."/>
        </authorList>
    </citation>
    <scope>NUCLEOTIDE SEQUENCE</scope>
    <source>
        <strain evidence="7">BICM</strain>
    </source>
</reference>
<keyword evidence="5" id="KW-0479">Metal-binding</keyword>
<feature type="binding site" evidence="4">
    <location>
        <position position="75"/>
    </location>
    <ligand>
        <name>GTP</name>
        <dbReference type="ChEBI" id="CHEBI:37565"/>
    </ligand>
</feature>
<dbReference type="PANTHER" id="PTHR11711">
    <property type="entry name" value="ADP RIBOSYLATION FACTOR-RELATED"/>
    <property type="match status" value="1"/>
</dbReference>
<comment type="caution">
    <text evidence="7">The sequence shown here is derived from an EMBL/GenBank/DDBJ whole genome shotgun (WGS) entry which is preliminary data.</text>
</comment>
<dbReference type="FunFam" id="3.40.50.300:FF:001166">
    <property type="entry name" value="ADP-ribosylation factor D"/>
    <property type="match status" value="1"/>
</dbReference>
<dbReference type="SUPFAM" id="SSF52540">
    <property type="entry name" value="P-loop containing nucleoside triphosphate hydrolases"/>
    <property type="match status" value="1"/>
</dbReference>
<feature type="binding site" evidence="4">
    <location>
        <begin position="131"/>
        <end position="134"/>
    </location>
    <ligand>
        <name>GTP</name>
        <dbReference type="ChEBI" id="CHEBI:37565"/>
    </ligand>
</feature>
<gene>
    <name evidence="7" type="ORF">J8273_0719</name>
</gene>
<dbReference type="AlphaFoldDB" id="A0A8J6BBY0"/>
<keyword evidence="8" id="KW-1185">Reference proteome</keyword>
<evidence type="ECO:0000256" key="1">
    <source>
        <dbReference type="ARBA" id="ARBA00010290"/>
    </source>
</evidence>
<protein>
    <submittedName>
        <fullName evidence="7">Small GTPase superfamily, ARF/SAR type</fullName>
    </submittedName>
</protein>
<dbReference type="SMART" id="SM00177">
    <property type="entry name" value="ARF"/>
    <property type="match status" value="1"/>
</dbReference>
<accession>A0A8J6BBY0</accession>
<comment type="similarity">
    <text evidence="1 6">Belongs to the small GTPase superfamily. Arf family.</text>
</comment>
<evidence type="ECO:0000256" key="6">
    <source>
        <dbReference type="RuleBase" id="RU003925"/>
    </source>
</evidence>
<name>A0A8J6BBY0_9EUKA</name>
<feature type="binding site" evidence="4">
    <location>
        <begin position="29"/>
        <end position="36"/>
    </location>
    <ligand>
        <name>GTP</name>
        <dbReference type="ChEBI" id="CHEBI:37565"/>
    </ligand>
</feature>